<sequence length="61" mass="6749">MSSKDDTRNNFGSNPELGPTEGLRLDLKPGPDLRPQTSDQDPDLRSRPRPETSDPDQTQTA</sequence>
<gene>
    <name evidence="2" type="ORF">WMY93_015294</name>
</gene>
<name>A0AAW0NSE5_9GOBI</name>
<dbReference type="AlphaFoldDB" id="A0AAW0NSE5"/>
<evidence type="ECO:0000313" key="2">
    <source>
        <dbReference type="EMBL" id="KAK7906682.1"/>
    </source>
</evidence>
<keyword evidence="3" id="KW-1185">Reference proteome</keyword>
<feature type="compositionally biased region" description="Basic and acidic residues" evidence="1">
    <location>
        <begin position="42"/>
        <end position="52"/>
    </location>
</feature>
<comment type="caution">
    <text evidence="2">The sequence shown here is derived from an EMBL/GenBank/DDBJ whole genome shotgun (WGS) entry which is preliminary data.</text>
</comment>
<dbReference type="EMBL" id="JBBPFD010000011">
    <property type="protein sequence ID" value="KAK7906682.1"/>
    <property type="molecule type" value="Genomic_DNA"/>
</dbReference>
<feature type="region of interest" description="Disordered" evidence="1">
    <location>
        <begin position="1"/>
        <end position="61"/>
    </location>
</feature>
<accession>A0AAW0NSE5</accession>
<evidence type="ECO:0000256" key="1">
    <source>
        <dbReference type="SAM" id="MobiDB-lite"/>
    </source>
</evidence>
<evidence type="ECO:0000313" key="3">
    <source>
        <dbReference type="Proteomes" id="UP001460270"/>
    </source>
</evidence>
<protein>
    <submittedName>
        <fullName evidence="2">Uncharacterized protein</fullName>
    </submittedName>
</protein>
<organism evidence="2 3">
    <name type="scientific">Mugilogobius chulae</name>
    <name type="common">yellowstripe goby</name>
    <dbReference type="NCBI Taxonomy" id="88201"/>
    <lineage>
        <taxon>Eukaryota</taxon>
        <taxon>Metazoa</taxon>
        <taxon>Chordata</taxon>
        <taxon>Craniata</taxon>
        <taxon>Vertebrata</taxon>
        <taxon>Euteleostomi</taxon>
        <taxon>Actinopterygii</taxon>
        <taxon>Neopterygii</taxon>
        <taxon>Teleostei</taxon>
        <taxon>Neoteleostei</taxon>
        <taxon>Acanthomorphata</taxon>
        <taxon>Gobiaria</taxon>
        <taxon>Gobiiformes</taxon>
        <taxon>Gobioidei</taxon>
        <taxon>Gobiidae</taxon>
        <taxon>Gobionellinae</taxon>
        <taxon>Mugilogobius</taxon>
    </lineage>
</organism>
<proteinExistence type="predicted"/>
<dbReference type="Proteomes" id="UP001460270">
    <property type="component" value="Unassembled WGS sequence"/>
</dbReference>
<reference evidence="3" key="1">
    <citation type="submission" date="2024-04" db="EMBL/GenBank/DDBJ databases">
        <title>Salinicola lusitanus LLJ914,a marine bacterium isolated from the Okinawa Trough.</title>
        <authorList>
            <person name="Li J."/>
        </authorList>
    </citation>
    <scope>NUCLEOTIDE SEQUENCE [LARGE SCALE GENOMIC DNA]</scope>
</reference>